<evidence type="ECO:0000259" key="3">
    <source>
        <dbReference type="Pfam" id="PF23005"/>
    </source>
</evidence>
<protein>
    <recommendedName>
        <fullName evidence="3">DUF7032 domain-containing protein</fullName>
    </recommendedName>
</protein>
<dbReference type="PANTHER" id="PTHR46043">
    <property type="entry name" value="ARM REPEAT SUPERFAMILY PROTEIN"/>
    <property type="match status" value="1"/>
</dbReference>
<evidence type="ECO:0000313" key="4">
    <source>
        <dbReference type="EnsemblPlants" id="Kaladp0016s0143.1.v1.1"/>
    </source>
</evidence>
<dbReference type="Proteomes" id="UP000594263">
    <property type="component" value="Unplaced"/>
</dbReference>
<reference evidence="4" key="1">
    <citation type="submission" date="2021-01" db="UniProtKB">
        <authorList>
            <consortium name="EnsemblPlants"/>
        </authorList>
    </citation>
    <scope>IDENTIFICATION</scope>
</reference>
<dbReference type="InterPro" id="IPR016024">
    <property type="entry name" value="ARM-type_fold"/>
</dbReference>
<evidence type="ECO:0000313" key="5">
    <source>
        <dbReference type="Proteomes" id="UP000594263"/>
    </source>
</evidence>
<dbReference type="Pfam" id="PF23005">
    <property type="entry name" value="DUF7032"/>
    <property type="match status" value="1"/>
</dbReference>
<feature type="chain" id="PRO_5029534959" description="DUF7032 domain-containing protein" evidence="2">
    <location>
        <begin position="16"/>
        <end position="583"/>
    </location>
</feature>
<dbReference type="SUPFAM" id="SSF48371">
    <property type="entry name" value="ARM repeat"/>
    <property type="match status" value="1"/>
</dbReference>
<dbReference type="AlphaFoldDB" id="A0A7N0T075"/>
<dbReference type="OMA" id="ANCLCAC"/>
<proteinExistence type="predicted"/>
<feature type="signal peptide" evidence="2">
    <location>
        <begin position="1"/>
        <end position="15"/>
    </location>
</feature>
<evidence type="ECO:0000256" key="1">
    <source>
        <dbReference type="ARBA" id="ARBA00022737"/>
    </source>
</evidence>
<dbReference type="SMART" id="SM00185">
    <property type="entry name" value="ARM"/>
    <property type="match status" value="5"/>
</dbReference>
<name>A0A7N0T075_KALFE</name>
<feature type="domain" description="DUF7032" evidence="3">
    <location>
        <begin position="39"/>
        <end position="148"/>
    </location>
</feature>
<evidence type="ECO:0000256" key="2">
    <source>
        <dbReference type="SAM" id="SignalP"/>
    </source>
</evidence>
<dbReference type="InterPro" id="IPR011989">
    <property type="entry name" value="ARM-like"/>
</dbReference>
<accession>A0A7N0T075</accession>
<sequence length="583" mass="62523">MFTLVLGLHFEGVWFSTMVECGSEELAMNSESAEAWLLRAQEIVYAALTKAREVRCFPGRWKMIASKLEQIPSRLSDLSSHPFFSKNPLCKEQLQAVVNTANDVISSSELCAGEKYEGKLRTQSDLDALIGRLDLNLRDCGLLIKTGVLGEATVAEASSSSDSDSSASCNIRELLARLQIGHFESKRKALDRLVEVLYEDKKAVLAVLGRGNVAALVQLLTAASPRIHEKAAVIVSSVVESGSGTFENWLVSEGVVPPLIRLLETGSGVGRDKALISLQKLSAAADTARAIVGRGGVRPLVEVCGTNDSVAQIASAGTLRNLSVVPETRRELAEEGVVRAMIDLLDFGNLPGAKEYAAECLRNLTLDDDDESLRSLVISEGGFRSLLAYVDCHSPQEPAVSALGSLVDLIPTEALVSHGFLSHAAHALRSGSLGAKQAAASAICRASASPGMKKMVGEARCFPLLVNLLEAKPQGAREAAAQAISVLITLPHNGREFKKVAKCVPNLVHLLDPAPQNTAKKYAVASLVILSSGRECRRQMIANGAIGYLKKLTETDVPGSKKLLEALERGSFRSLFRSRSMRF</sequence>
<keyword evidence="2" id="KW-0732">Signal</keyword>
<dbReference type="Gene3D" id="1.25.10.10">
    <property type="entry name" value="Leucine-rich Repeat Variant"/>
    <property type="match status" value="1"/>
</dbReference>
<dbReference type="InterPro" id="IPR054296">
    <property type="entry name" value="DUF7032"/>
</dbReference>
<keyword evidence="1" id="KW-0677">Repeat</keyword>
<dbReference type="PANTHER" id="PTHR46043:SF9">
    <property type="entry name" value="ARM REPEAT SUPERFAMILY PROTEIN"/>
    <property type="match status" value="1"/>
</dbReference>
<keyword evidence="5" id="KW-1185">Reference proteome</keyword>
<dbReference type="Gramene" id="Kaladp0016s0143.1.v1.1">
    <property type="protein sequence ID" value="Kaladp0016s0143.1.v1.1"/>
    <property type="gene ID" value="Kaladp0016s0143.v1.1"/>
</dbReference>
<dbReference type="InterPro" id="IPR000225">
    <property type="entry name" value="Armadillo"/>
</dbReference>
<dbReference type="EnsemblPlants" id="Kaladp0016s0143.1.v1.1">
    <property type="protein sequence ID" value="Kaladp0016s0143.1.v1.1"/>
    <property type="gene ID" value="Kaladp0016s0143.v1.1"/>
</dbReference>
<organism evidence="4 5">
    <name type="scientific">Kalanchoe fedtschenkoi</name>
    <name type="common">Lavender scallops</name>
    <name type="synonym">South American air plant</name>
    <dbReference type="NCBI Taxonomy" id="63787"/>
    <lineage>
        <taxon>Eukaryota</taxon>
        <taxon>Viridiplantae</taxon>
        <taxon>Streptophyta</taxon>
        <taxon>Embryophyta</taxon>
        <taxon>Tracheophyta</taxon>
        <taxon>Spermatophyta</taxon>
        <taxon>Magnoliopsida</taxon>
        <taxon>eudicotyledons</taxon>
        <taxon>Gunneridae</taxon>
        <taxon>Pentapetalae</taxon>
        <taxon>Saxifragales</taxon>
        <taxon>Crassulaceae</taxon>
        <taxon>Kalanchoe</taxon>
    </lineage>
</organism>